<comment type="caution">
    <text evidence="3">The sequence shown here is derived from an EMBL/GenBank/DDBJ whole genome shotgun (WGS) entry which is preliminary data.</text>
</comment>
<dbReference type="OrthoDB" id="6105938at2759"/>
<evidence type="ECO:0000256" key="2">
    <source>
        <dbReference type="PROSITE-ProRule" id="PRU00504"/>
    </source>
</evidence>
<sequence>MPILQPATSRAGRRTTGSAAHAWPDVLMKTDEVTPADVIKVSPVHGHGPSHGITAEIEAAGPTPINMPVSTMTDIKALLQVYNIEGVYLCQFLTGTSGLGYPSKTPHDVSIDRDGHLWVLMSGQLASPISVVQVSRNGHLKVNFDLPDTVPRGVIRGMAVDLRNNHFFVTWSGRYCGGVQAFDPKGKLLWDVGPPQRMMRPMHVAVKGKGNIFMSDVRSYFVYQYDETGQYVSKFGGPGLKDGHLSRPRGICLDTFGHILVVDSLNQRVVLFTDQGAYVRSITVHAEYPSGVAVGPWG</sequence>
<protein>
    <submittedName>
        <fullName evidence="3">TRIM3 protein</fullName>
    </submittedName>
</protein>
<dbReference type="InterPro" id="IPR001258">
    <property type="entry name" value="NHL_repeat"/>
</dbReference>
<organism evidence="3 4">
    <name type="scientific">Branchiostoma lanceolatum</name>
    <name type="common">Common lancelet</name>
    <name type="synonym">Amphioxus lanceolatum</name>
    <dbReference type="NCBI Taxonomy" id="7740"/>
    <lineage>
        <taxon>Eukaryota</taxon>
        <taxon>Metazoa</taxon>
        <taxon>Chordata</taxon>
        <taxon>Cephalochordata</taxon>
        <taxon>Leptocardii</taxon>
        <taxon>Amphioxiformes</taxon>
        <taxon>Branchiostomatidae</taxon>
        <taxon>Branchiostoma</taxon>
    </lineage>
</organism>
<dbReference type="PANTHER" id="PTHR24104:SF50">
    <property type="entry name" value="SMP-30_GLUCONOLACTONASE_LRE-LIKE REGION DOMAIN-CONTAINING PROTEIN"/>
    <property type="match status" value="1"/>
</dbReference>
<dbReference type="Gene3D" id="2.120.10.30">
    <property type="entry name" value="TolB, C-terminal domain"/>
    <property type="match status" value="1"/>
</dbReference>
<gene>
    <name evidence="3" type="primary">TRIM3</name>
    <name evidence="3" type="ORF">BLAG_LOCUS26335</name>
</gene>
<dbReference type="PANTHER" id="PTHR24104">
    <property type="entry name" value="E3 UBIQUITIN-PROTEIN LIGASE NHLRC1-RELATED"/>
    <property type="match status" value="1"/>
</dbReference>
<dbReference type="Proteomes" id="UP000838412">
    <property type="component" value="Unassembled WGS sequence"/>
</dbReference>
<dbReference type="CDD" id="cd05819">
    <property type="entry name" value="NHL"/>
    <property type="match status" value="1"/>
</dbReference>
<dbReference type="GO" id="GO:0043161">
    <property type="term" value="P:proteasome-mediated ubiquitin-dependent protein catabolic process"/>
    <property type="evidence" value="ECO:0007669"/>
    <property type="project" value="TreeGrafter"/>
</dbReference>
<proteinExistence type="predicted"/>
<evidence type="ECO:0000313" key="4">
    <source>
        <dbReference type="Proteomes" id="UP000838412"/>
    </source>
</evidence>
<dbReference type="GO" id="GO:0061630">
    <property type="term" value="F:ubiquitin protein ligase activity"/>
    <property type="evidence" value="ECO:0007669"/>
    <property type="project" value="TreeGrafter"/>
</dbReference>
<dbReference type="PROSITE" id="PS51125">
    <property type="entry name" value="NHL"/>
    <property type="match status" value="1"/>
</dbReference>
<reference evidence="3" key="1">
    <citation type="submission" date="2022-01" db="EMBL/GenBank/DDBJ databases">
        <authorList>
            <person name="Braso-Vives M."/>
        </authorList>
    </citation>
    <scope>NUCLEOTIDE SEQUENCE</scope>
</reference>
<dbReference type="EMBL" id="CAKMNS010000417">
    <property type="protein sequence ID" value="CAH1277574.1"/>
    <property type="molecule type" value="Genomic_DNA"/>
</dbReference>
<feature type="repeat" description="NHL" evidence="2">
    <location>
        <begin position="232"/>
        <end position="275"/>
    </location>
</feature>
<accession>A0A8S4MNV3</accession>
<evidence type="ECO:0000313" key="3">
    <source>
        <dbReference type="EMBL" id="CAH1277574.1"/>
    </source>
</evidence>
<keyword evidence="1" id="KW-0677">Repeat</keyword>
<keyword evidence="4" id="KW-1185">Reference proteome</keyword>
<dbReference type="GO" id="GO:0000209">
    <property type="term" value="P:protein polyubiquitination"/>
    <property type="evidence" value="ECO:0007669"/>
    <property type="project" value="TreeGrafter"/>
</dbReference>
<dbReference type="AlphaFoldDB" id="A0A8S4MNV3"/>
<dbReference type="InterPro" id="IPR050952">
    <property type="entry name" value="TRIM-NHL_E3_ligases"/>
</dbReference>
<evidence type="ECO:0000256" key="1">
    <source>
        <dbReference type="ARBA" id="ARBA00022737"/>
    </source>
</evidence>
<name>A0A8S4MNV3_BRALA</name>
<dbReference type="SUPFAM" id="SSF63829">
    <property type="entry name" value="Calcium-dependent phosphotriesterase"/>
    <property type="match status" value="1"/>
</dbReference>
<dbReference type="InterPro" id="IPR011042">
    <property type="entry name" value="6-blade_b-propeller_TolB-like"/>
</dbReference>